<sequence>MDEEAKKLDFSIALEDVRDCFLTFKEFGIQDDRGFEATLEDLRPEGDESFENVVKRNLKRHFSGCTSAKSAAEKAIGFVPIVKWLPTYPFADFFIYDVMGGLTTGVMHLPQGIAYAILSGVHPIYGLYSSFFPPLFYMLFGTSHHVSIGSFSVVALMTGIANDKITQKYSSSGQSFELTGIEVVTTLTFTMGLCQLLTAVLRLEFLTVYFSDALVAGFTTGAALHVLVSQLDDVLGFSVPKSSGPGYLFQRAFDLLIRTPDTNPVTLAIAVVAMAILYFGKEYLSPLVNRLLPVKIPIPYELIVTIVATFFCFMFDLNNLYDVPIVGKIPTGLATPTMPRMDIFFDCLTNSIGIAIVTIAIHISMAKMLAKKKNYEIDDSQELYALGLTSILSSFFSVYPMSTALGRTMVMVESGTRTQLSSLFSSALILVVIMWLGPLFRTLPMCLLAAVIIMALRSMFLKFSDLPRLWRISKYDFFVWIVAFAATTFIDVMEGLFVSIIFAILTVVFRTQWPRWHVLTPRKHVHSVCVFRFESPLLFTNVESFKKALRKAIITWILKNEEIRLEFLVIDASAISYIDVMGSNALKEMCQEVIDRKITVFISGAKISVKKVLGASGFFKMISTDFFLPSVGDVVDGIKMQRKLTSAVGQNGSAIHSTAEFKDLITTG</sequence>
<evidence type="ECO:0000256" key="2">
    <source>
        <dbReference type="ARBA" id="ARBA00022692"/>
    </source>
</evidence>
<feature type="transmembrane region" description="Helical" evidence="5">
    <location>
        <begin position="300"/>
        <end position="321"/>
    </location>
</feature>
<feature type="transmembrane region" description="Helical" evidence="5">
    <location>
        <begin position="181"/>
        <end position="201"/>
    </location>
</feature>
<reference evidence="7 8" key="2">
    <citation type="journal article" date="2019" name="G3 (Bethesda)">
        <title>Hybrid Assembly of the Genome of the Entomopathogenic Nematode Steinernema carpocapsae Identifies the X-Chromosome.</title>
        <authorList>
            <person name="Serra L."/>
            <person name="Macchietto M."/>
            <person name="Macias-Munoz A."/>
            <person name="McGill C.J."/>
            <person name="Rodriguez I.M."/>
            <person name="Rodriguez B."/>
            <person name="Murad R."/>
            <person name="Mortazavi A."/>
        </authorList>
    </citation>
    <scope>NUCLEOTIDE SEQUENCE [LARGE SCALE GENOMIC DNA]</scope>
    <source>
        <strain evidence="7 8">ALL</strain>
    </source>
</reference>
<name>A0A4U5PBY9_STECR</name>
<dbReference type="AlphaFoldDB" id="A0A4U5PBY9"/>
<evidence type="ECO:0000313" key="8">
    <source>
        <dbReference type="Proteomes" id="UP000298663"/>
    </source>
</evidence>
<evidence type="ECO:0000256" key="3">
    <source>
        <dbReference type="ARBA" id="ARBA00022989"/>
    </source>
</evidence>
<keyword evidence="3 5" id="KW-1133">Transmembrane helix</keyword>
<accession>A0A4U5PBY9</accession>
<evidence type="ECO:0000256" key="5">
    <source>
        <dbReference type="SAM" id="Phobius"/>
    </source>
</evidence>
<keyword evidence="8" id="KW-1185">Reference proteome</keyword>
<feature type="transmembrane region" description="Helical" evidence="5">
    <location>
        <begin position="383"/>
        <end position="406"/>
    </location>
</feature>
<dbReference type="STRING" id="34508.A0A4U5PBY9"/>
<feature type="domain" description="STAS" evidence="6">
    <location>
        <begin position="527"/>
        <end position="638"/>
    </location>
</feature>
<feature type="transmembrane region" description="Helical" evidence="5">
    <location>
        <begin position="496"/>
        <end position="513"/>
    </location>
</feature>
<dbReference type="InterPro" id="IPR002645">
    <property type="entry name" value="STAS_dom"/>
</dbReference>
<comment type="subcellular location">
    <subcellularLocation>
        <location evidence="1">Membrane</location>
        <topology evidence="1">Multi-pass membrane protein</topology>
    </subcellularLocation>
</comment>
<evidence type="ECO:0000313" key="7">
    <source>
        <dbReference type="EMBL" id="TKR93701.1"/>
    </source>
</evidence>
<dbReference type="GO" id="GO:0055085">
    <property type="term" value="P:transmembrane transport"/>
    <property type="evidence" value="ECO:0007669"/>
    <property type="project" value="InterPro"/>
</dbReference>
<dbReference type="OrthoDB" id="288203at2759"/>
<keyword evidence="2 5" id="KW-0812">Transmembrane</keyword>
<dbReference type="CDD" id="cd07042">
    <property type="entry name" value="STAS_SulP_like_sulfate_transporter"/>
    <property type="match status" value="1"/>
</dbReference>
<evidence type="ECO:0000256" key="1">
    <source>
        <dbReference type="ARBA" id="ARBA00004141"/>
    </source>
</evidence>
<feature type="transmembrane region" description="Helical" evidence="5">
    <location>
        <begin position="207"/>
        <end position="228"/>
    </location>
</feature>
<dbReference type="SUPFAM" id="SSF52091">
    <property type="entry name" value="SpoIIaa-like"/>
    <property type="match status" value="1"/>
</dbReference>
<evidence type="ECO:0000256" key="4">
    <source>
        <dbReference type="ARBA" id="ARBA00023136"/>
    </source>
</evidence>
<reference evidence="7 8" key="1">
    <citation type="journal article" date="2015" name="Genome Biol.">
        <title>Comparative genomics of Steinernema reveals deeply conserved gene regulatory networks.</title>
        <authorList>
            <person name="Dillman A.R."/>
            <person name="Macchietto M."/>
            <person name="Porter C.F."/>
            <person name="Rogers A."/>
            <person name="Williams B."/>
            <person name="Antoshechkin I."/>
            <person name="Lee M.M."/>
            <person name="Goodwin Z."/>
            <person name="Lu X."/>
            <person name="Lewis E.E."/>
            <person name="Goodrich-Blair H."/>
            <person name="Stock S.P."/>
            <person name="Adams B.J."/>
            <person name="Sternberg P.W."/>
            <person name="Mortazavi A."/>
        </authorList>
    </citation>
    <scope>NUCLEOTIDE SEQUENCE [LARGE SCALE GENOMIC DNA]</scope>
    <source>
        <strain evidence="7 8">ALL</strain>
    </source>
</reference>
<feature type="transmembrane region" description="Helical" evidence="5">
    <location>
        <begin position="418"/>
        <end position="436"/>
    </location>
</feature>
<dbReference type="InterPro" id="IPR036513">
    <property type="entry name" value="STAS_dom_sf"/>
</dbReference>
<dbReference type="Pfam" id="PF01740">
    <property type="entry name" value="STAS"/>
    <property type="match status" value="1"/>
</dbReference>
<gene>
    <name evidence="7" type="ORF">L596_008111</name>
</gene>
<feature type="transmembrane region" description="Helical" evidence="5">
    <location>
        <begin position="137"/>
        <end position="160"/>
    </location>
</feature>
<dbReference type="PANTHER" id="PTHR11814">
    <property type="entry name" value="SULFATE TRANSPORTER"/>
    <property type="match status" value="1"/>
</dbReference>
<dbReference type="Gene3D" id="3.30.750.24">
    <property type="entry name" value="STAS domain"/>
    <property type="match status" value="1"/>
</dbReference>
<proteinExistence type="predicted"/>
<dbReference type="PROSITE" id="PS50801">
    <property type="entry name" value="STAS"/>
    <property type="match status" value="1"/>
</dbReference>
<keyword evidence="4 5" id="KW-0472">Membrane</keyword>
<dbReference type="Pfam" id="PF00916">
    <property type="entry name" value="Sulfate_transp"/>
    <property type="match status" value="1"/>
</dbReference>
<dbReference type="InterPro" id="IPR001902">
    <property type="entry name" value="SLC26A/SulP_fam"/>
</dbReference>
<feature type="transmembrane region" description="Helical" evidence="5">
    <location>
        <begin position="262"/>
        <end position="280"/>
    </location>
</feature>
<protein>
    <recommendedName>
        <fullName evidence="6">STAS domain-containing protein</fullName>
    </recommendedName>
</protein>
<dbReference type="EMBL" id="AZBU02000002">
    <property type="protein sequence ID" value="TKR93701.1"/>
    <property type="molecule type" value="Genomic_DNA"/>
</dbReference>
<dbReference type="Proteomes" id="UP000298663">
    <property type="component" value="Unassembled WGS sequence"/>
</dbReference>
<dbReference type="GO" id="GO:0016020">
    <property type="term" value="C:membrane"/>
    <property type="evidence" value="ECO:0007669"/>
    <property type="project" value="UniProtKB-SubCell"/>
</dbReference>
<dbReference type="InterPro" id="IPR011547">
    <property type="entry name" value="SLC26A/SulP_dom"/>
</dbReference>
<dbReference type="NCBIfam" id="TIGR00815">
    <property type="entry name" value="sulP"/>
    <property type="match status" value="1"/>
</dbReference>
<evidence type="ECO:0000259" key="6">
    <source>
        <dbReference type="PROSITE" id="PS50801"/>
    </source>
</evidence>
<feature type="transmembrane region" description="Helical" evidence="5">
    <location>
        <begin position="342"/>
        <end position="363"/>
    </location>
</feature>
<feature type="transmembrane region" description="Helical" evidence="5">
    <location>
        <begin position="112"/>
        <end position="131"/>
    </location>
</feature>
<feature type="transmembrane region" description="Helical" evidence="5">
    <location>
        <begin position="442"/>
        <end position="460"/>
    </location>
</feature>
<comment type="caution">
    <text evidence="7">The sequence shown here is derived from an EMBL/GenBank/DDBJ whole genome shotgun (WGS) entry which is preliminary data.</text>
</comment>
<organism evidence="7 8">
    <name type="scientific">Steinernema carpocapsae</name>
    <name type="common">Entomopathogenic nematode</name>
    <dbReference type="NCBI Taxonomy" id="34508"/>
    <lineage>
        <taxon>Eukaryota</taxon>
        <taxon>Metazoa</taxon>
        <taxon>Ecdysozoa</taxon>
        <taxon>Nematoda</taxon>
        <taxon>Chromadorea</taxon>
        <taxon>Rhabditida</taxon>
        <taxon>Tylenchina</taxon>
        <taxon>Panagrolaimomorpha</taxon>
        <taxon>Strongyloidoidea</taxon>
        <taxon>Steinernematidae</taxon>
        <taxon>Steinernema</taxon>
    </lineage>
</organism>